<dbReference type="InterPro" id="IPR041178">
    <property type="entry name" value="RPA43_OB"/>
</dbReference>
<feature type="domain" description="RPA43 OB" evidence="9">
    <location>
        <begin position="160"/>
        <end position="279"/>
    </location>
</feature>
<organism evidence="10 11">
    <name type="scientific">Megalops atlanticus</name>
    <name type="common">Tarpon</name>
    <name type="synonym">Clupea gigantea</name>
    <dbReference type="NCBI Taxonomy" id="7932"/>
    <lineage>
        <taxon>Eukaryota</taxon>
        <taxon>Metazoa</taxon>
        <taxon>Chordata</taxon>
        <taxon>Craniata</taxon>
        <taxon>Vertebrata</taxon>
        <taxon>Euteleostomi</taxon>
        <taxon>Actinopterygii</taxon>
        <taxon>Neopterygii</taxon>
        <taxon>Teleostei</taxon>
        <taxon>Elopiformes</taxon>
        <taxon>Megalopidae</taxon>
        <taxon>Megalops</taxon>
    </lineage>
</organism>
<comment type="function">
    <text evidence="7">DNA-dependent RNA polymerase which catalyzes the transcription of DNA into RNA using the four ribonucleoside triphosphates as substrates.</text>
</comment>
<evidence type="ECO:0000256" key="1">
    <source>
        <dbReference type="ARBA" id="ARBA00004604"/>
    </source>
</evidence>
<keyword evidence="5 7" id="KW-0804">Transcription</keyword>
<dbReference type="Gene3D" id="3.30.1490.120">
    <property type="entry name" value="RNA polymerase Rpb7-like, N-terminal domain"/>
    <property type="match status" value="1"/>
</dbReference>
<dbReference type="GO" id="GO:0005736">
    <property type="term" value="C:RNA polymerase I complex"/>
    <property type="evidence" value="ECO:0007669"/>
    <property type="project" value="TreeGrafter"/>
</dbReference>
<comment type="caution">
    <text evidence="10">The sequence shown here is derived from an EMBL/GenBank/DDBJ whole genome shotgun (WGS) entry which is preliminary data.</text>
</comment>
<comment type="subcellular location">
    <subcellularLocation>
        <location evidence="1">Nucleus</location>
        <location evidence="1">Nucleolus</location>
    </subcellularLocation>
</comment>
<name>A0A9D3PED4_MEGAT</name>
<dbReference type="FunFam" id="3.30.1490.120:FF:000003">
    <property type="entry name" value="DNA-directed RNA polymerase I subunit RPA43"/>
    <property type="match status" value="1"/>
</dbReference>
<dbReference type="CDD" id="cd04328">
    <property type="entry name" value="RNAP_I_Rpa43_N"/>
    <property type="match status" value="1"/>
</dbReference>
<evidence type="ECO:0000313" key="11">
    <source>
        <dbReference type="Proteomes" id="UP001046870"/>
    </source>
</evidence>
<keyword evidence="3 7" id="KW-0240">DNA-directed RNA polymerase</keyword>
<dbReference type="OrthoDB" id="10250504at2759"/>
<keyword evidence="6 7" id="KW-0539">Nucleus</keyword>
<evidence type="ECO:0000256" key="3">
    <source>
        <dbReference type="ARBA" id="ARBA00022478"/>
    </source>
</evidence>
<dbReference type="Proteomes" id="UP001046870">
    <property type="component" value="Chromosome 21"/>
</dbReference>
<accession>A0A9D3PED4</accession>
<dbReference type="InterPro" id="IPR041901">
    <property type="entry name" value="RNAP_I_Rpa43_N"/>
</dbReference>
<feature type="compositionally biased region" description="Basic residues" evidence="8">
    <location>
        <begin position="368"/>
        <end position="379"/>
    </location>
</feature>
<protein>
    <recommendedName>
        <fullName evidence="7">DNA-directed RNA polymerase subunit</fullName>
    </recommendedName>
</protein>
<evidence type="ECO:0000256" key="6">
    <source>
        <dbReference type="ARBA" id="ARBA00023242"/>
    </source>
</evidence>
<dbReference type="PANTHER" id="PTHR12709:SF5">
    <property type="entry name" value="DNA-DIRECTED RNA POLYMERASE I SUBUNIT RPA43"/>
    <property type="match status" value="1"/>
</dbReference>
<keyword evidence="4" id="KW-0597">Phosphoprotein</keyword>
<evidence type="ECO:0000256" key="5">
    <source>
        <dbReference type="ARBA" id="ARBA00023163"/>
    </source>
</evidence>
<dbReference type="GO" id="GO:0006352">
    <property type="term" value="P:DNA-templated transcription initiation"/>
    <property type="evidence" value="ECO:0007669"/>
    <property type="project" value="UniProtKB-UniRule"/>
</dbReference>
<comment type="similarity">
    <text evidence="2">Belongs to the eukaryotic RPA43 RNA polymerase subunit family.</text>
</comment>
<feature type="region of interest" description="Disordered" evidence="8">
    <location>
        <begin position="239"/>
        <end position="379"/>
    </location>
</feature>
<feature type="compositionally biased region" description="Basic residues" evidence="8">
    <location>
        <begin position="309"/>
        <end position="319"/>
    </location>
</feature>
<sequence>MKPEISPSFRTAAATLLRCSCASSMANGKRGEMPPTPENMLTETSTLTQKVSDAGPGQKDSVPCLIPSFADACKLVSAPYSCLVVDTHRRHIALSPMYLKRKKTGIQEQLNAELLKYSESLKGVPMAYDSIRVLGQHGDIHDDNGFIHMNIEASFVIFRPKRGQKLVGVVNKVGVGHVGCLVHGCFNASVPKPQQVPLQVWAGAVQVGGSLEFEVFQLDADVAGVLLIRGRLDKQRVQELAAAGEEGSADPAEGGETPPEQPPEGGKVKKKKKKKKEKELEDSVVLEEGAPGDPVAVDMNGNGADRNGHAKGTKTKRSTQHSADPPADVPETPASDSSGYQSDGSNRKRKKGPEQELPHPEEESPAPKPKKRKKERCTQ</sequence>
<evidence type="ECO:0000256" key="7">
    <source>
        <dbReference type="RuleBase" id="RU369086"/>
    </source>
</evidence>
<feature type="compositionally biased region" description="Basic and acidic residues" evidence="8">
    <location>
        <begin position="352"/>
        <end position="362"/>
    </location>
</feature>
<dbReference type="InterPro" id="IPR036898">
    <property type="entry name" value="RNA_pol_Rpb7-like_N_sf"/>
</dbReference>
<dbReference type="EMBL" id="JAFDVH010000021">
    <property type="protein sequence ID" value="KAG7457439.1"/>
    <property type="molecule type" value="Genomic_DNA"/>
</dbReference>
<evidence type="ECO:0000259" key="9">
    <source>
        <dbReference type="Pfam" id="PF17875"/>
    </source>
</evidence>
<dbReference type="InterPro" id="IPR045113">
    <property type="entry name" value="Rpb7-like"/>
</dbReference>
<gene>
    <name evidence="10" type="ORF">MATL_G00227270</name>
</gene>
<evidence type="ECO:0000256" key="4">
    <source>
        <dbReference type="ARBA" id="ARBA00022553"/>
    </source>
</evidence>
<evidence type="ECO:0000313" key="10">
    <source>
        <dbReference type="EMBL" id="KAG7457439.1"/>
    </source>
</evidence>
<dbReference type="Gene3D" id="2.40.50.1060">
    <property type="match status" value="1"/>
</dbReference>
<keyword evidence="11" id="KW-1185">Reference proteome</keyword>
<dbReference type="PANTHER" id="PTHR12709">
    <property type="entry name" value="DNA-DIRECTED RNA POLYMERASE II, III"/>
    <property type="match status" value="1"/>
</dbReference>
<proteinExistence type="inferred from homology"/>
<feature type="compositionally biased region" description="Polar residues" evidence="8">
    <location>
        <begin position="334"/>
        <end position="344"/>
    </location>
</feature>
<evidence type="ECO:0000256" key="8">
    <source>
        <dbReference type="SAM" id="MobiDB-lite"/>
    </source>
</evidence>
<dbReference type="AlphaFoldDB" id="A0A9D3PED4"/>
<dbReference type="Pfam" id="PF17875">
    <property type="entry name" value="RPA43_OB"/>
    <property type="match status" value="1"/>
</dbReference>
<reference evidence="10" key="1">
    <citation type="submission" date="2021-01" db="EMBL/GenBank/DDBJ databases">
        <authorList>
            <person name="Zahm M."/>
            <person name="Roques C."/>
            <person name="Cabau C."/>
            <person name="Klopp C."/>
            <person name="Donnadieu C."/>
            <person name="Jouanno E."/>
            <person name="Lampietro C."/>
            <person name="Louis A."/>
            <person name="Herpin A."/>
            <person name="Echchiki A."/>
            <person name="Berthelot C."/>
            <person name="Parey E."/>
            <person name="Roest-Crollius H."/>
            <person name="Braasch I."/>
            <person name="Postlethwait J."/>
            <person name="Bobe J."/>
            <person name="Montfort J."/>
            <person name="Bouchez O."/>
            <person name="Begum T."/>
            <person name="Mejri S."/>
            <person name="Adams A."/>
            <person name="Chen W.-J."/>
            <person name="Guiguen Y."/>
        </authorList>
    </citation>
    <scope>NUCLEOTIDE SEQUENCE</scope>
    <source>
        <strain evidence="10">YG-15Mar2019-1</strain>
        <tissue evidence="10">Brain</tissue>
    </source>
</reference>
<evidence type="ECO:0000256" key="2">
    <source>
        <dbReference type="ARBA" id="ARBA00005930"/>
    </source>
</evidence>
<dbReference type="GO" id="GO:0006362">
    <property type="term" value="P:transcription elongation by RNA polymerase I"/>
    <property type="evidence" value="ECO:0007669"/>
    <property type="project" value="TreeGrafter"/>
</dbReference>